<accession>A0A1C3RBW7</accession>
<dbReference type="EMBL" id="FLYE01000001">
    <property type="protein sequence ID" value="SCA54773.1"/>
    <property type="molecule type" value="Genomic_DNA"/>
</dbReference>
<dbReference type="RefSeq" id="WP_069185523.1">
    <property type="nucleotide sequence ID" value="NZ_FLYE01000001.1"/>
</dbReference>
<evidence type="ECO:0000313" key="2">
    <source>
        <dbReference type="Proteomes" id="UP000231658"/>
    </source>
</evidence>
<dbReference type="InterPro" id="IPR027597">
    <property type="entry name" value="HprK-rel_B"/>
</dbReference>
<evidence type="ECO:0008006" key="3">
    <source>
        <dbReference type="Google" id="ProtNLM"/>
    </source>
</evidence>
<dbReference type="OrthoDB" id="5443147at2"/>
<dbReference type="Proteomes" id="UP000231658">
    <property type="component" value="Unassembled WGS sequence"/>
</dbReference>
<evidence type="ECO:0000313" key="1">
    <source>
        <dbReference type="EMBL" id="SCA54773.1"/>
    </source>
</evidence>
<dbReference type="AlphaFoldDB" id="A0A1C3RBW7"/>
<keyword evidence="2" id="KW-1185">Reference proteome</keyword>
<name>A0A1C3RBW7_9PROT</name>
<protein>
    <recommendedName>
        <fullName evidence="3">HPr kinase</fullName>
    </recommendedName>
</protein>
<reference evidence="1 2" key="1">
    <citation type="submission" date="2016-07" db="EMBL/GenBank/DDBJ databases">
        <authorList>
            <person name="Lefevre C.T."/>
        </authorList>
    </citation>
    <scope>NUCLEOTIDE SEQUENCE [LARGE SCALE GENOMIC DNA]</scope>
    <source>
        <strain evidence="1">PR1</strain>
    </source>
</reference>
<organism evidence="1 2">
    <name type="scientific">Candidatus Terasakiella magnetica</name>
    <dbReference type="NCBI Taxonomy" id="1867952"/>
    <lineage>
        <taxon>Bacteria</taxon>
        <taxon>Pseudomonadati</taxon>
        <taxon>Pseudomonadota</taxon>
        <taxon>Alphaproteobacteria</taxon>
        <taxon>Rhodospirillales</taxon>
        <taxon>Terasakiellaceae</taxon>
        <taxon>Terasakiella</taxon>
    </lineage>
</organism>
<dbReference type="STRING" id="1867952.MTBPR1_10020"/>
<gene>
    <name evidence="1" type="ORF">MTBPR1_10020</name>
</gene>
<dbReference type="NCBIfam" id="TIGR04355">
    <property type="entry name" value="HprK_rel_B"/>
    <property type="match status" value="1"/>
</dbReference>
<sequence>MNNAQQAAHALLKGSNLNEGEVVLDLDGFKVALQSNSSELLEKIGIYFAPVLGSGPANCVIKAIECPFNDLGLAYSDWVREPGKTGRKDSCADLEDARLVHKVRTGMTFLQSTNHHIAAGPCLENDNQIVNYINVQYINHLLQKGSLICHASGLVSQGKVLGMAGFSGGGKSTLMLHMLDKEGIQYLTNDRLFIHENTAYGIPKLPRVNPGTMIHDANLKDLLPRERLATLEKLPQQELWDIEEKYDVFVEDIYGEGKIANKGHMETFLILNWKRDSDEPCQIKEVDLSERSDLLSAIMKSPGPFYQLSDGSFFKGNSKLDPAPYLAGLKDVKVYEASGCVDFEFAKSYCLTHLL</sequence>
<proteinExistence type="predicted"/>